<evidence type="ECO:0000256" key="4">
    <source>
        <dbReference type="ARBA" id="ARBA00022840"/>
    </source>
</evidence>
<proteinExistence type="predicted"/>
<accession>A0A445MTT1</accession>
<dbReference type="PANTHER" id="PTHR12131:SF1">
    <property type="entry name" value="ATP-DEPENDENT RNA HELICASE SUPV3L1, MITOCHONDRIAL-RELATED"/>
    <property type="match status" value="1"/>
</dbReference>
<dbReference type="SMART" id="SM00487">
    <property type="entry name" value="DEXDc"/>
    <property type="match status" value="1"/>
</dbReference>
<dbReference type="GO" id="GO:0005524">
    <property type="term" value="F:ATP binding"/>
    <property type="evidence" value="ECO:0007669"/>
    <property type="project" value="UniProtKB-KW"/>
</dbReference>
<dbReference type="AlphaFoldDB" id="A0A445MTT1"/>
<dbReference type="GO" id="GO:0055087">
    <property type="term" value="C:Ski complex"/>
    <property type="evidence" value="ECO:0007669"/>
    <property type="project" value="TreeGrafter"/>
</dbReference>
<evidence type="ECO:0000256" key="3">
    <source>
        <dbReference type="ARBA" id="ARBA00022806"/>
    </source>
</evidence>
<evidence type="ECO:0000256" key="5">
    <source>
        <dbReference type="SAM" id="MobiDB-lite"/>
    </source>
</evidence>
<dbReference type="GO" id="GO:0016787">
    <property type="term" value="F:hydrolase activity"/>
    <property type="evidence" value="ECO:0007669"/>
    <property type="project" value="UniProtKB-KW"/>
</dbReference>
<dbReference type="InterPro" id="IPR014001">
    <property type="entry name" value="Helicase_ATP-bd"/>
</dbReference>
<protein>
    <submittedName>
        <fullName evidence="8">DEAD/DEAH box helicase (Modular protein)</fullName>
    </submittedName>
</protein>
<evidence type="ECO:0000259" key="7">
    <source>
        <dbReference type="PROSITE" id="PS51194"/>
    </source>
</evidence>
<feature type="domain" description="Helicase ATP-binding" evidence="6">
    <location>
        <begin position="68"/>
        <end position="228"/>
    </location>
</feature>
<sequence length="784" mass="88621">MDTLPGAVVPDRRYPRRSVRGQLRSRRGSRTGEDSFQPRLDPQLRQVFGMIGVPEPGPFVPDPFQLRAIELIADYDVLVSAPTGSGKTWIAIQTIHSYMAKGRRVWYASPLKALSNSIYFQFCKEFGPESCGILTGDRKENPDAPIIVGTTEILRNQLYDAMHHAVSIGTDLVILDEAHYLSDPERGVVWEEVLIYLPARVRLMLLSATISNAEEVCDWLKTIRGAPNRVVLAEGRPVPLEMLFLFPDGLIGPLGGKRGLSPGVKKFLYINREKKLGRPEKINYGQIIKCLRKYNLLPAIFFLKSRADCDRALKTCPPVAAEDDLLTRDHNEFIKDYPHLEEHRQTKPLLESRVASHHGGQLPYWKVLVEKMMGRGHLEAIFSTSTVAAGVNFPARTVVLVQSDRYNGHEFANLTATELHQMIGRAGRRGKDNIGFTLIIPGAYQDPKLIYELRDSPPEPLLSQIHINFSMTLNLLLSHTPLDIKRLVERSFASFQKKGSETIFKKNYDRLLKNLRKVLPRAKCDTHDPYEVMENIGRLSDLRKKAPQYEYVLDHTPCQTCEHINVCQGKARKSLRKLLREILTIAEQMTGTGGWLWLSFKRHLRFLKETGFVDGLDRLTQDGLWASKLRVDQPLLIAEAIRKGAFDDATAELLAAGLAPFVWDRTQDVELRSMGELDLSGLEYLFGKVKERIQGLTNLKKGRGFPSPKILFWPAAALFMWAKGLSWEQILLGISVDEGDLASLILRTADHLRQIVSLRQTHPHIASVAEEAINMILREPVYLD</sequence>
<feature type="domain" description="Helicase C-terminal" evidence="7">
    <location>
        <begin position="286"/>
        <end position="477"/>
    </location>
</feature>
<dbReference type="GO" id="GO:0003676">
    <property type="term" value="F:nucleic acid binding"/>
    <property type="evidence" value="ECO:0007669"/>
    <property type="project" value="InterPro"/>
</dbReference>
<dbReference type="SMART" id="SM01142">
    <property type="entry name" value="DSHCT"/>
    <property type="match status" value="1"/>
</dbReference>
<dbReference type="PROSITE" id="PS51194">
    <property type="entry name" value="HELICASE_CTER"/>
    <property type="match status" value="1"/>
</dbReference>
<keyword evidence="1" id="KW-0547">Nucleotide-binding</keyword>
<dbReference type="PANTHER" id="PTHR12131">
    <property type="entry name" value="ATP-DEPENDENT RNA AND DNA HELICASE"/>
    <property type="match status" value="1"/>
</dbReference>
<dbReference type="Gene3D" id="1.10.3380.30">
    <property type="match status" value="1"/>
</dbReference>
<dbReference type="InterPro" id="IPR001650">
    <property type="entry name" value="Helicase_C-like"/>
</dbReference>
<evidence type="ECO:0000256" key="1">
    <source>
        <dbReference type="ARBA" id="ARBA00022741"/>
    </source>
</evidence>
<keyword evidence="3 8" id="KW-0347">Helicase</keyword>
<dbReference type="GO" id="GO:0004386">
    <property type="term" value="F:helicase activity"/>
    <property type="evidence" value="ECO:0007669"/>
    <property type="project" value="UniProtKB-KW"/>
</dbReference>
<keyword evidence="2" id="KW-0378">Hydrolase</keyword>
<keyword evidence="4" id="KW-0067">ATP-binding</keyword>
<dbReference type="InterPro" id="IPR012961">
    <property type="entry name" value="Ski2/MTR4_C"/>
</dbReference>
<dbReference type="InterPro" id="IPR011545">
    <property type="entry name" value="DEAD/DEAH_box_helicase_dom"/>
</dbReference>
<reference evidence="8" key="1">
    <citation type="submission" date="2018-01" db="EMBL/GenBank/DDBJ databases">
        <authorList>
            <person name="Regsiter A."/>
            <person name="William W."/>
        </authorList>
    </citation>
    <scope>NUCLEOTIDE SEQUENCE</scope>
    <source>
        <strain evidence="8">TRIP AH-1</strain>
    </source>
</reference>
<evidence type="ECO:0000313" key="8">
    <source>
        <dbReference type="EMBL" id="SPD72868.1"/>
    </source>
</evidence>
<dbReference type="InterPro" id="IPR027417">
    <property type="entry name" value="P-loop_NTPase"/>
</dbReference>
<dbReference type="Pfam" id="PF08148">
    <property type="entry name" value="DSHCT"/>
    <property type="match status" value="1"/>
</dbReference>
<dbReference type="EMBL" id="OJIN01000066">
    <property type="protein sequence ID" value="SPD72868.1"/>
    <property type="molecule type" value="Genomic_DNA"/>
</dbReference>
<dbReference type="PROSITE" id="PS51192">
    <property type="entry name" value="HELICASE_ATP_BIND_1"/>
    <property type="match status" value="1"/>
</dbReference>
<feature type="compositionally biased region" description="Basic residues" evidence="5">
    <location>
        <begin position="16"/>
        <end position="29"/>
    </location>
</feature>
<dbReference type="Pfam" id="PF00270">
    <property type="entry name" value="DEAD"/>
    <property type="match status" value="1"/>
</dbReference>
<gene>
    <name evidence="8" type="ORF">PITCH_A1580023</name>
</gene>
<feature type="region of interest" description="Disordered" evidence="5">
    <location>
        <begin position="16"/>
        <end position="37"/>
    </location>
</feature>
<dbReference type="Gene3D" id="3.40.50.300">
    <property type="entry name" value="P-loop containing nucleotide triphosphate hydrolases"/>
    <property type="match status" value="2"/>
</dbReference>
<dbReference type="InterPro" id="IPR050699">
    <property type="entry name" value="RNA-DNA_Helicase"/>
</dbReference>
<evidence type="ECO:0000259" key="6">
    <source>
        <dbReference type="PROSITE" id="PS51192"/>
    </source>
</evidence>
<dbReference type="SUPFAM" id="SSF52540">
    <property type="entry name" value="P-loop containing nucleoside triphosphate hydrolases"/>
    <property type="match status" value="1"/>
</dbReference>
<evidence type="ECO:0000256" key="2">
    <source>
        <dbReference type="ARBA" id="ARBA00022801"/>
    </source>
</evidence>
<dbReference type="GO" id="GO:0070478">
    <property type="term" value="P:nuclear-transcribed mRNA catabolic process, 3'-5' exonucleolytic nonsense-mediated decay"/>
    <property type="evidence" value="ECO:0007669"/>
    <property type="project" value="TreeGrafter"/>
</dbReference>
<organism evidence="8">
    <name type="scientific">uncultured Desulfobacterium sp</name>
    <dbReference type="NCBI Taxonomy" id="201089"/>
    <lineage>
        <taxon>Bacteria</taxon>
        <taxon>Pseudomonadati</taxon>
        <taxon>Thermodesulfobacteriota</taxon>
        <taxon>Desulfobacteria</taxon>
        <taxon>Desulfobacterales</taxon>
        <taxon>Desulfobacteriaceae</taxon>
        <taxon>Desulfobacterium</taxon>
        <taxon>environmental samples</taxon>
    </lineage>
</organism>
<dbReference type="SMART" id="SM00490">
    <property type="entry name" value="HELICc"/>
    <property type="match status" value="1"/>
</dbReference>
<name>A0A445MTT1_9BACT</name>